<evidence type="ECO:0000256" key="1">
    <source>
        <dbReference type="ARBA" id="ARBA00022737"/>
    </source>
</evidence>
<dbReference type="InterPro" id="IPR036770">
    <property type="entry name" value="Ankyrin_rpt-contain_sf"/>
</dbReference>
<comment type="caution">
    <text evidence="4">The sequence shown here is derived from an EMBL/GenBank/DDBJ whole genome shotgun (WGS) entry which is preliminary data.</text>
</comment>
<feature type="repeat" description="ANK" evidence="3">
    <location>
        <begin position="472"/>
        <end position="504"/>
    </location>
</feature>
<sequence length="524" mass="56722">MDLTRRRDRERYARQLTHATPAAMIMDATVAREAGDWRAACTAAGVDVHVDLRDVAARFGTAQASMIEADLAGFAPDFLRRHLPRVDSAALEPGVRLVLSRRPEPFRTPGRLLRRRGTPVLVVTLPPSVDAPQRLALRVADVHELTGWWVDMPAWAWFDAAVTERRWAYGASASRLPWDGGDGPGDRASEFERLLAETGGDRLEDLFRSAGVEVAEPDGRAWHSYAFARAQANLPVLSVEAHRLAGRYREMLGGATFRPFGWSGLDLTVRPDGSVVVSPGAWSAGQDKTGPVGFGVAAPLDAALLRWGVLTPEELHPLVHEALFPGRAQDWRPVLHEPYAQVRVRCGGQWHVVEVIGAAVSTPHHDEAELQREALLGALGGRVSGCARARVGFRTGGKPVPKDIRKLRQHHLARALHGDTDGVLTDLAAGTDPLFRDGLGRTLLHWLAHLDHRRVLPVLLTAGLPIAEPDVDGRTALHAAALAGNAELMAVLVAAGAPADARDARGKTADDLLAETRKRLRAAG</sequence>
<dbReference type="OrthoDB" id="3276909at2"/>
<dbReference type="GO" id="GO:0004842">
    <property type="term" value="F:ubiquitin-protein transferase activity"/>
    <property type="evidence" value="ECO:0007669"/>
    <property type="project" value="TreeGrafter"/>
</dbReference>
<dbReference type="PANTHER" id="PTHR24171:SF8">
    <property type="entry name" value="BRCA1-ASSOCIATED RING DOMAIN PROTEIN 1"/>
    <property type="match status" value="1"/>
</dbReference>
<dbReference type="AlphaFoldDB" id="A0A101JTX1"/>
<accession>A0A101JTX1</accession>
<dbReference type="InterPro" id="IPR002110">
    <property type="entry name" value="Ankyrin_rpt"/>
</dbReference>
<proteinExistence type="predicted"/>
<dbReference type="Pfam" id="PF12796">
    <property type="entry name" value="Ank_2"/>
    <property type="match status" value="1"/>
</dbReference>
<reference evidence="4 5" key="1">
    <citation type="submission" date="2015-10" db="EMBL/GenBank/DDBJ databases">
        <authorList>
            <person name="Gilbert D.G."/>
        </authorList>
    </citation>
    <scope>NUCLEOTIDE SEQUENCE [LARGE SCALE GENOMIC DNA]</scope>
    <source>
        <strain evidence="4 5">NRRL B-16712</strain>
    </source>
</reference>
<evidence type="ECO:0000256" key="2">
    <source>
        <dbReference type="ARBA" id="ARBA00023043"/>
    </source>
</evidence>
<keyword evidence="1" id="KW-0677">Repeat</keyword>
<dbReference type="SMART" id="SM00248">
    <property type="entry name" value="ANK"/>
    <property type="match status" value="2"/>
</dbReference>
<evidence type="ECO:0000313" key="4">
    <source>
        <dbReference type="EMBL" id="KUL33029.1"/>
    </source>
</evidence>
<dbReference type="GO" id="GO:0085020">
    <property type="term" value="P:protein K6-linked ubiquitination"/>
    <property type="evidence" value="ECO:0007669"/>
    <property type="project" value="TreeGrafter"/>
</dbReference>
<organism evidence="4 5">
    <name type="scientific">Actinoplanes awajinensis subsp. mycoplanecinus</name>
    <dbReference type="NCBI Taxonomy" id="135947"/>
    <lineage>
        <taxon>Bacteria</taxon>
        <taxon>Bacillati</taxon>
        <taxon>Actinomycetota</taxon>
        <taxon>Actinomycetes</taxon>
        <taxon>Micromonosporales</taxon>
        <taxon>Micromonosporaceae</taxon>
        <taxon>Actinoplanes</taxon>
    </lineage>
</organism>
<gene>
    <name evidence="4" type="ORF">ADL15_18610</name>
</gene>
<protein>
    <submittedName>
        <fullName evidence="4">Uncharacterized protein</fullName>
    </submittedName>
</protein>
<dbReference type="EMBL" id="LLZH01000156">
    <property type="protein sequence ID" value="KUL33029.1"/>
    <property type="molecule type" value="Genomic_DNA"/>
</dbReference>
<dbReference type="SUPFAM" id="SSF48403">
    <property type="entry name" value="Ankyrin repeat"/>
    <property type="match status" value="1"/>
</dbReference>
<keyword evidence="2 3" id="KW-0040">ANK repeat</keyword>
<evidence type="ECO:0000256" key="3">
    <source>
        <dbReference type="PROSITE-ProRule" id="PRU00023"/>
    </source>
</evidence>
<dbReference type="Proteomes" id="UP000053244">
    <property type="component" value="Unassembled WGS sequence"/>
</dbReference>
<dbReference type="PROSITE" id="PS50297">
    <property type="entry name" value="ANK_REP_REGION"/>
    <property type="match status" value="1"/>
</dbReference>
<dbReference type="PROSITE" id="PS50088">
    <property type="entry name" value="ANK_REPEAT"/>
    <property type="match status" value="1"/>
</dbReference>
<evidence type="ECO:0000313" key="5">
    <source>
        <dbReference type="Proteomes" id="UP000053244"/>
    </source>
</evidence>
<dbReference type="RefSeq" id="WP_067692392.1">
    <property type="nucleotide sequence ID" value="NZ_LLZH01000156.1"/>
</dbReference>
<name>A0A101JTX1_9ACTN</name>
<keyword evidence="5" id="KW-1185">Reference proteome</keyword>
<dbReference type="PANTHER" id="PTHR24171">
    <property type="entry name" value="ANKYRIN REPEAT DOMAIN-CONTAINING PROTEIN 39-RELATED"/>
    <property type="match status" value="1"/>
</dbReference>
<dbReference type="Gene3D" id="1.25.40.20">
    <property type="entry name" value="Ankyrin repeat-containing domain"/>
    <property type="match status" value="1"/>
</dbReference>